<keyword evidence="1" id="KW-0862">Zinc</keyword>
<keyword evidence="1" id="KW-0479">Metal-binding</keyword>
<evidence type="ECO:0000313" key="4">
    <source>
        <dbReference type="EMBL" id="KAL1499024.1"/>
    </source>
</evidence>
<name>A0AB34IFU9_PRYPA</name>
<feature type="domain" description="C2H2-type" evidence="3">
    <location>
        <begin position="26"/>
        <end position="55"/>
    </location>
</feature>
<evidence type="ECO:0000256" key="2">
    <source>
        <dbReference type="SAM" id="MobiDB-lite"/>
    </source>
</evidence>
<keyword evidence="1" id="KW-0863">Zinc-finger</keyword>
<dbReference type="AlphaFoldDB" id="A0AB34IFU9"/>
<protein>
    <recommendedName>
        <fullName evidence="3">C2H2-type domain-containing protein</fullName>
    </recommendedName>
</protein>
<dbReference type="InterPro" id="IPR013087">
    <property type="entry name" value="Znf_C2H2_type"/>
</dbReference>
<accession>A0AB34IFU9</accession>
<feature type="region of interest" description="Disordered" evidence="2">
    <location>
        <begin position="73"/>
        <end position="123"/>
    </location>
</feature>
<dbReference type="PROSITE" id="PS00028">
    <property type="entry name" value="ZINC_FINGER_C2H2_1"/>
    <property type="match status" value="1"/>
</dbReference>
<comment type="caution">
    <text evidence="4">The sequence shown here is derived from an EMBL/GenBank/DDBJ whole genome shotgun (WGS) entry which is preliminary data.</text>
</comment>
<evidence type="ECO:0000259" key="3">
    <source>
        <dbReference type="PROSITE" id="PS50157"/>
    </source>
</evidence>
<dbReference type="GO" id="GO:0008270">
    <property type="term" value="F:zinc ion binding"/>
    <property type="evidence" value="ECO:0007669"/>
    <property type="project" value="UniProtKB-KW"/>
</dbReference>
<dbReference type="PROSITE" id="PS50157">
    <property type="entry name" value="ZINC_FINGER_C2H2_2"/>
    <property type="match status" value="1"/>
</dbReference>
<evidence type="ECO:0000256" key="1">
    <source>
        <dbReference type="PROSITE-ProRule" id="PRU00042"/>
    </source>
</evidence>
<dbReference type="Proteomes" id="UP001515480">
    <property type="component" value="Unassembled WGS sequence"/>
</dbReference>
<organism evidence="4 5">
    <name type="scientific">Prymnesium parvum</name>
    <name type="common">Toxic golden alga</name>
    <dbReference type="NCBI Taxonomy" id="97485"/>
    <lineage>
        <taxon>Eukaryota</taxon>
        <taxon>Haptista</taxon>
        <taxon>Haptophyta</taxon>
        <taxon>Prymnesiophyceae</taxon>
        <taxon>Prymnesiales</taxon>
        <taxon>Prymnesiaceae</taxon>
        <taxon>Prymnesium</taxon>
    </lineage>
</organism>
<proteinExistence type="predicted"/>
<keyword evidence="5" id="KW-1185">Reference proteome</keyword>
<gene>
    <name evidence="4" type="ORF">AB1Y20_013540</name>
</gene>
<dbReference type="EMBL" id="JBGBPQ010000026">
    <property type="protein sequence ID" value="KAL1499024.1"/>
    <property type="molecule type" value="Genomic_DNA"/>
</dbReference>
<feature type="compositionally biased region" description="Low complexity" evidence="2">
    <location>
        <begin position="98"/>
        <end position="111"/>
    </location>
</feature>
<reference evidence="4 5" key="1">
    <citation type="journal article" date="2024" name="Science">
        <title>Giant polyketide synthase enzymes in the biosynthesis of giant marine polyether toxins.</title>
        <authorList>
            <person name="Fallon T.R."/>
            <person name="Shende V.V."/>
            <person name="Wierzbicki I.H."/>
            <person name="Pendleton A.L."/>
            <person name="Watervoot N.F."/>
            <person name="Auber R.P."/>
            <person name="Gonzalez D.J."/>
            <person name="Wisecaver J.H."/>
            <person name="Moore B.S."/>
        </authorList>
    </citation>
    <scope>NUCLEOTIDE SEQUENCE [LARGE SCALE GENOMIC DNA]</scope>
    <source>
        <strain evidence="4 5">12B1</strain>
    </source>
</reference>
<sequence length="289" mass="31592">MLDSPRSSSPTSPVTEPEQKGWQCLYFCRFPGCNKGYASTDGVRKHCRKHHAEWLADLDNTMRENNQKHSAANYCSTQPAEGVEPPLPNSRKRPRADSGTSSIGGTPTGTPRLDPSVPPRIDAAPTPMALEEARGAPPQQEATTLLVRPVKLPVKEDTIKEEAVFACGWPSFSEDGSLGGVRAEAPDRTLLSALAALDEGSTSWPYRSTRERSEPLVDNFFSLGSGMPAPKRGFSLTSDAMAELQRECENESQKMEEFADLNSFFRDDVLDACSPELRESAGFIADVWA</sequence>
<evidence type="ECO:0000313" key="5">
    <source>
        <dbReference type="Proteomes" id="UP001515480"/>
    </source>
</evidence>